<keyword evidence="2" id="KW-0853">WD repeat</keyword>
<gene>
    <name evidence="5" type="ORF">JL09_g3161</name>
</gene>
<dbReference type="HOGENOM" id="CLU_000917_0_0_1"/>
<dbReference type="InterPro" id="IPR015943">
    <property type="entry name" value="WD40/YVTN_repeat-like_dom_sf"/>
</dbReference>
<dbReference type="Pfam" id="PF25066">
    <property type="entry name" value="TPR_VPS8_2"/>
    <property type="match status" value="1"/>
</dbReference>
<proteinExistence type="inferred from homology"/>
<evidence type="ECO:0000259" key="4">
    <source>
        <dbReference type="Pfam" id="PF25066"/>
    </source>
</evidence>
<sequence>METTPSSSSKGFDQRLNSKLSIERSRLATQRVHDINNDLHHHSRSLPIDVTSIGKGQYKFFQWCKLCKIQEQIDSSYFKAEYGLPSLVCTSDEYIAIATSECYILLFSYTQILVKTIKTNNIEPSVWVESMAVSVDSTFLLAGYSNGLINLWDLKKARAYHKCTTRVPVRSVSFIGTRHTAFISSDDSGLVLHHNGGRSLLRYYCNSRVIYGEDNNIEKLLHNETDYSKSILDLKMLPIGSGIAPTDNMGIVAIMTYNRLTLRSLYPSQNNLEIFERSNDGGEEKVSGNLAWYPAISGDVDNNNKVPLLAYSWTSSIYLIELHCTEKEDSLGEMQHVVTVVKRGEMKLSESVISLYWLTKKILVAFTESGNLLFIDSQKLMVLRKIDDLSNELEASTVYANNKIGLSQKTFNKSISTYKSNLFIMGRSEFKTGSLLNWADILLDLLNNQNYEEALEEAKAQYEGSTEDLALLSLPTNDEVRHKLMRRYLIQVLKSSTKYLFNSKDASHGDLKRRTRLAIQTCMVLNVQEDFYEIIYDRLQENEQEHVFFEVIEELIFRSKPLSFSPSILHSMIEFYAKRDDIDTLEHLICFLDIKQLDIDLTVQLCHKYQLNETLTYIWTSLLHDYITPLINAIAKIKKYYQVEKTLSEELRIQRREQISYVYPYISYTLTGRQYPTEHSLLPEDNTPAKLNIYYFLFNGSPISWPEGAPILHTVENITEEPMFPYLSLLLQYDSNSMVSCLNEAFEDELLNDTRLSYDQNKHYELHINRQLVIEILLGLIHNSSDQFHFVDKIRICIFISRNYSKYPQFIRLADSVLDEIIDLLCQAKDLPEYSLEIEKDCELALQSLLSVYRPYDTDVLLLKIEKAGHFQVLQGLYQSEEKYVQLLELWVRLRKAQKVSKDWLLKPAYSIIEESFNVLDSYDMDRLVRLISENFEMFVETSPSQMARIISTKWPDLNSLTSQITNHSIKFEYLKAIFEAKEEEDVAFVFSDDLRMEYLKGLTRQLSLLKKKPKVDDAEVKNFDLKIRKFLWRLSSLSKDVIELLEANNVEILIQWLVEHGEYQGAIIRICDILQATAHDLTEHGYQKELEDRVWNCLDLGFRVVKANSNILKGKKEGITLREALTVRLVEKAANILKSLMEEQKEVKAIDIFKRVVQTAFQFVICVSQDDPRFFNTIFQRFLDGSSTHNTTLGDVRVVLKEVFISYRNDHEILTLTKTLIDQDTFENLEILESLKLRGRSPENIECESCGKKIWGGKIGNIVYESWRDHQLQSIHLGLSCDTATARANSLFIFNCRHTYHRKCLENMGTTKDEDQKCILCESERLQS</sequence>
<comment type="caution">
    <text evidence="5">The sequence shown here is derived from an EMBL/GenBank/DDBJ whole genome shotgun (WGS) entry which is preliminary data.</text>
</comment>
<dbReference type="InterPro" id="IPR001680">
    <property type="entry name" value="WD40_rpt"/>
</dbReference>
<dbReference type="EMBL" id="JQFK01000031">
    <property type="protein sequence ID" value="KGK37706.1"/>
    <property type="molecule type" value="Genomic_DNA"/>
</dbReference>
<dbReference type="InterPro" id="IPR036322">
    <property type="entry name" value="WD40_repeat_dom_sf"/>
</dbReference>
<dbReference type="PROSITE" id="PS50082">
    <property type="entry name" value="WD_REPEATS_2"/>
    <property type="match status" value="1"/>
</dbReference>
<dbReference type="InterPro" id="IPR045111">
    <property type="entry name" value="Vps41/Vps8"/>
</dbReference>
<evidence type="ECO:0000256" key="2">
    <source>
        <dbReference type="PROSITE-ProRule" id="PRU00221"/>
    </source>
</evidence>
<reference evidence="6" key="1">
    <citation type="journal article" date="2014" name="Microb. Cell Fact.">
        <title>Exploiting Issatchenkia orientalis SD108 for succinic acid production.</title>
        <authorList>
            <person name="Xiao H."/>
            <person name="Shao Z."/>
            <person name="Jiang Y."/>
            <person name="Dole S."/>
            <person name="Zhao H."/>
        </authorList>
    </citation>
    <scope>NUCLEOTIDE SEQUENCE [LARGE SCALE GENOMIC DNA]</scope>
    <source>
        <strain evidence="6">SD108</strain>
    </source>
</reference>
<dbReference type="PANTHER" id="PTHR12616">
    <property type="entry name" value="VACUOLAR PROTEIN SORTING VPS41"/>
    <property type="match status" value="1"/>
</dbReference>
<evidence type="ECO:0000259" key="3">
    <source>
        <dbReference type="Pfam" id="PF12816"/>
    </source>
</evidence>
<dbReference type="VEuPathDB" id="FungiDB:C5L36_0A07880"/>
<feature type="domain" description="Vacuolar protein sorting-associated protein 8 central" evidence="3">
    <location>
        <begin position="547"/>
        <end position="746"/>
    </location>
</feature>
<dbReference type="SUPFAM" id="SSF50978">
    <property type="entry name" value="WD40 repeat-like"/>
    <property type="match status" value="1"/>
</dbReference>
<dbReference type="GO" id="GO:0030897">
    <property type="term" value="C:HOPS complex"/>
    <property type="evidence" value="ECO:0007669"/>
    <property type="project" value="TreeGrafter"/>
</dbReference>
<dbReference type="Proteomes" id="UP000029867">
    <property type="component" value="Unassembled WGS sequence"/>
</dbReference>
<dbReference type="PANTHER" id="PTHR12616:SF8">
    <property type="entry name" value="VACUOLAR PROTEIN SORTING-ASSOCIATED PROTEIN 8 HOMOLOG"/>
    <property type="match status" value="1"/>
</dbReference>
<feature type="domain" description="VPS8-like TPR-like repeats" evidence="4">
    <location>
        <begin position="1142"/>
        <end position="1234"/>
    </location>
</feature>
<dbReference type="Gene3D" id="2.130.10.10">
    <property type="entry name" value="YVTN repeat-like/Quinoprotein amine dehydrogenase"/>
    <property type="match status" value="1"/>
</dbReference>
<dbReference type="GO" id="GO:0006623">
    <property type="term" value="P:protein targeting to vacuole"/>
    <property type="evidence" value="ECO:0007669"/>
    <property type="project" value="InterPro"/>
</dbReference>
<name>A0A099P0T3_PICKU</name>
<evidence type="ECO:0000313" key="5">
    <source>
        <dbReference type="EMBL" id="KGK37706.1"/>
    </source>
</evidence>
<accession>A0A099P0T3</accession>
<evidence type="ECO:0000313" key="6">
    <source>
        <dbReference type="Proteomes" id="UP000029867"/>
    </source>
</evidence>
<dbReference type="Pfam" id="PF23413">
    <property type="entry name" value="zf_RING_Vps8_fungal"/>
    <property type="match status" value="1"/>
</dbReference>
<dbReference type="GO" id="GO:0005770">
    <property type="term" value="C:late endosome"/>
    <property type="evidence" value="ECO:0007669"/>
    <property type="project" value="TreeGrafter"/>
</dbReference>
<dbReference type="eggNOG" id="KOG2079">
    <property type="taxonomic scope" value="Eukaryota"/>
</dbReference>
<dbReference type="Pfam" id="PF23410">
    <property type="entry name" value="Beta-prop_VPS8"/>
    <property type="match status" value="1"/>
</dbReference>
<comment type="similarity">
    <text evidence="1">Belongs to the VPS8 family.</text>
</comment>
<evidence type="ECO:0000256" key="1">
    <source>
        <dbReference type="ARBA" id="ARBA00009422"/>
    </source>
</evidence>
<dbReference type="GO" id="GO:0034058">
    <property type="term" value="P:endosomal vesicle fusion"/>
    <property type="evidence" value="ECO:0007669"/>
    <property type="project" value="TreeGrafter"/>
</dbReference>
<dbReference type="Pfam" id="PF12816">
    <property type="entry name" value="TPR_Vps8"/>
    <property type="match status" value="1"/>
</dbReference>
<dbReference type="InterPro" id="IPR025941">
    <property type="entry name" value="Vps8_central_dom"/>
</dbReference>
<feature type="repeat" description="WD" evidence="2">
    <location>
        <begin position="128"/>
        <end position="162"/>
    </location>
</feature>
<organism evidence="5 6">
    <name type="scientific">Pichia kudriavzevii</name>
    <name type="common">Yeast</name>
    <name type="synonym">Issatchenkia orientalis</name>
    <dbReference type="NCBI Taxonomy" id="4909"/>
    <lineage>
        <taxon>Eukaryota</taxon>
        <taxon>Fungi</taxon>
        <taxon>Dikarya</taxon>
        <taxon>Ascomycota</taxon>
        <taxon>Saccharomycotina</taxon>
        <taxon>Pichiomycetes</taxon>
        <taxon>Pichiales</taxon>
        <taxon>Pichiaceae</taxon>
        <taxon>Pichia</taxon>
    </lineage>
</organism>
<dbReference type="InterPro" id="IPR059070">
    <property type="entry name" value="TPR_VPS8_2"/>
</dbReference>
<protein>
    <submittedName>
        <fullName evidence="5">Uncharacterized protein</fullName>
    </submittedName>
</protein>